<dbReference type="Pfam" id="PF20190">
    <property type="entry name" value="DUF6553"/>
    <property type="match status" value="1"/>
</dbReference>
<organism evidence="1">
    <name type="scientific">Blautia glucerasea</name>
    <dbReference type="NCBI Taxonomy" id="536633"/>
    <lineage>
        <taxon>Bacteria</taxon>
        <taxon>Bacillati</taxon>
        <taxon>Bacillota</taxon>
        <taxon>Clostridia</taxon>
        <taxon>Lachnospirales</taxon>
        <taxon>Lachnospiraceae</taxon>
        <taxon>Blautia</taxon>
    </lineage>
</organism>
<protein>
    <submittedName>
        <fullName evidence="1">Uncharacterized protein</fullName>
    </submittedName>
</protein>
<evidence type="ECO:0000313" key="1">
    <source>
        <dbReference type="EMBL" id="VYS86210.1"/>
    </source>
</evidence>
<dbReference type="RefSeq" id="WP_156353166.1">
    <property type="nucleotide sequence ID" value="NZ_CACRST010000009.1"/>
</dbReference>
<sequence length="192" mass="22396">MDTPTIAEYYRESDPKKRKALLEQEIEAGTEPEANQIRKEIWEARYSEMDAVTMADGYLRFWMAMEYNRKAANKLFGVKSAVKEIRKELASVKFLEFQQKSELHRELLYRECCHLVKLYIDLCKTDRSYNSMLAGIITIKKEDVIAKIKKDIYETAVRLPKDLGMEEELSLLTKAAREIYELYFPGEGGMAE</sequence>
<name>A0A6N2S3X7_9FIRM</name>
<dbReference type="InterPro" id="IPR046683">
    <property type="entry name" value="DUF6553"/>
</dbReference>
<gene>
    <name evidence="1" type="ORF">BGLFYP119_00890</name>
</gene>
<proteinExistence type="predicted"/>
<dbReference type="AlphaFoldDB" id="A0A6N2S3X7"/>
<accession>A0A6N2S3X7</accession>
<dbReference type="EMBL" id="CACRST010000009">
    <property type="protein sequence ID" value="VYS86210.1"/>
    <property type="molecule type" value="Genomic_DNA"/>
</dbReference>
<reference evidence="1" key="1">
    <citation type="submission" date="2019-11" db="EMBL/GenBank/DDBJ databases">
        <authorList>
            <person name="Feng L."/>
        </authorList>
    </citation>
    <scope>NUCLEOTIDE SEQUENCE</scope>
    <source>
        <strain evidence="1">BgluceraseaLFYP119</strain>
    </source>
</reference>